<comment type="caution">
    <text evidence="2">The sequence shown here is derived from an EMBL/GenBank/DDBJ whole genome shotgun (WGS) entry which is preliminary data.</text>
</comment>
<feature type="region of interest" description="Disordered" evidence="1">
    <location>
        <begin position="95"/>
        <end position="114"/>
    </location>
</feature>
<dbReference type="Gene3D" id="3.30.360.10">
    <property type="entry name" value="Dihydrodipicolinate Reductase, domain 2"/>
    <property type="match status" value="1"/>
</dbReference>
<proteinExistence type="predicted"/>
<evidence type="ECO:0000313" key="3">
    <source>
        <dbReference type="Proteomes" id="UP000609879"/>
    </source>
</evidence>
<dbReference type="EMBL" id="BOMI01000202">
    <property type="protein sequence ID" value="GID80732.1"/>
    <property type="molecule type" value="Genomic_DNA"/>
</dbReference>
<evidence type="ECO:0000256" key="1">
    <source>
        <dbReference type="SAM" id="MobiDB-lite"/>
    </source>
</evidence>
<keyword evidence="3" id="KW-1185">Reference proteome</keyword>
<reference evidence="2 3" key="1">
    <citation type="submission" date="2021-01" db="EMBL/GenBank/DDBJ databases">
        <title>Whole genome shotgun sequence of Actinoplanes deccanensis NBRC 13994.</title>
        <authorList>
            <person name="Komaki H."/>
            <person name="Tamura T."/>
        </authorList>
    </citation>
    <scope>NUCLEOTIDE SEQUENCE [LARGE SCALE GENOMIC DNA]</scope>
    <source>
        <strain evidence="2 3">NBRC 13994</strain>
    </source>
</reference>
<name>A0ABQ3YL50_9ACTN</name>
<sequence length="114" mass="12142">MHMPAARTIAHSTLIRRQTGHDLDLNGFDTETITCGGEVLYRNPYPGLRLNDDETATATLLDAMAAWVRGEGPPPYPLAEGAHDQRLALAIEEAADTGREVTAPGHPSSGLPVA</sequence>
<accession>A0ABQ3YL50</accession>
<protein>
    <recommendedName>
        <fullName evidence="4">Gfo/Idh/MocA-like oxidoreductase C-terminal domain-containing protein</fullName>
    </recommendedName>
</protein>
<evidence type="ECO:0000313" key="2">
    <source>
        <dbReference type="EMBL" id="GID80732.1"/>
    </source>
</evidence>
<dbReference type="Proteomes" id="UP000609879">
    <property type="component" value="Unassembled WGS sequence"/>
</dbReference>
<organism evidence="2 3">
    <name type="scientific">Paractinoplanes deccanensis</name>
    <dbReference type="NCBI Taxonomy" id="113561"/>
    <lineage>
        <taxon>Bacteria</taxon>
        <taxon>Bacillati</taxon>
        <taxon>Actinomycetota</taxon>
        <taxon>Actinomycetes</taxon>
        <taxon>Micromonosporales</taxon>
        <taxon>Micromonosporaceae</taxon>
        <taxon>Paractinoplanes</taxon>
    </lineage>
</organism>
<gene>
    <name evidence="2" type="ORF">Ade02nite_93730</name>
</gene>
<evidence type="ECO:0008006" key="4">
    <source>
        <dbReference type="Google" id="ProtNLM"/>
    </source>
</evidence>